<evidence type="ECO:0000259" key="13">
    <source>
        <dbReference type="PROSITE" id="PS50109"/>
    </source>
</evidence>
<dbReference type="PROSITE" id="PS50109">
    <property type="entry name" value="HIS_KIN"/>
    <property type="match status" value="1"/>
</dbReference>
<evidence type="ECO:0000259" key="14">
    <source>
        <dbReference type="PROSITE" id="PS50885"/>
    </source>
</evidence>
<dbReference type="RefSeq" id="WP_185119168.1">
    <property type="nucleotide sequence ID" value="NZ_JACJVQ010000005.1"/>
</dbReference>
<evidence type="ECO:0000256" key="11">
    <source>
        <dbReference type="ARBA" id="ARBA00023136"/>
    </source>
</evidence>
<dbReference type="Pfam" id="PF02518">
    <property type="entry name" value="HATPase_c"/>
    <property type="match status" value="1"/>
</dbReference>
<keyword evidence="6" id="KW-0808">Transferase</keyword>
<dbReference type="InterPro" id="IPR003594">
    <property type="entry name" value="HATPase_dom"/>
</dbReference>
<dbReference type="Gene3D" id="6.10.340.10">
    <property type="match status" value="1"/>
</dbReference>
<evidence type="ECO:0000256" key="2">
    <source>
        <dbReference type="ARBA" id="ARBA00004651"/>
    </source>
</evidence>
<dbReference type="SUPFAM" id="SSF55874">
    <property type="entry name" value="ATPase domain of HSP90 chaperone/DNA topoisomerase II/histidine kinase"/>
    <property type="match status" value="1"/>
</dbReference>
<protein>
    <recommendedName>
        <fullName evidence="3">histidine kinase</fullName>
        <ecNumber evidence="3">2.7.13.3</ecNumber>
    </recommendedName>
</protein>
<feature type="domain" description="HAMP" evidence="14">
    <location>
        <begin position="191"/>
        <end position="243"/>
    </location>
</feature>
<dbReference type="Pfam" id="PF00512">
    <property type="entry name" value="HisKA"/>
    <property type="match status" value="1"/>
</dbReference>
<dbReference type="SUPFAM" id="SSF158472">
    <property type="entry name" value="HAMP domain-like"/>
    <property type="match status" value="1"/>
</dbReference>
<dbReference type="SMART" id="SM00304">
    <property type="entry name" value="HAMP"/>
    <property type="match status" value="1"/>
</dbReference>
<dbReference type="Proteomes" id="UP000535838">
    <property type="component" value="Unassembled WGS sequence"/>
</dbReference>
<keyword evidence="9" id="KW-0067">ATP-binding</keyword>
<dbReference type="GO" id="GO:0005886">
    <property type="term" value="C:plasma membrane"/>
    <property type="evidence" value="ECO:0007669"/>
    <property type="project" value="UniProtKB-SubCell"/>
</dbReference>
<comment type="subcellular location">
    <subcellularLocation>
        <location evidence="2">Cell membrane</location>
        <topology evidence="2">Multi-pass membrane protein</topology>
    </subcellularLocation>
</comment>
<dbReference type="InterPro" id="IPR003660">
    <property type="entry name" value="HAMP_dom"/>
</dbReference>
<evidence type="ECO:0000256" key="3">
    <source>
        <dbReference type="ARBA" id="ARBA00012438"/>
    </source>
</evidence>
<dbReference type="InterPro" id="IPR004358">
    <property type="entry name" value="Sig_transdc_His_kin-like_C"/>
</dbReference>
<dbReference type="PROSITE" id="PS50885">
    <property type="entry name" value="HAMP"/>
    <property type="match status" value="1"/>
</dbReference>
<keyword evidence="11 12" id="KW-0472">Membrane</keyword>
<reference evidence="15 16" key="1">
    <citation type="submission" date="2020-08" db="EMBL/GenBank/DDBJ databases">
        <title>Cohnella phylogeny.</title>
        <authorList>
            <person name="Dunlap C."/>
        </authorList>
    </citation>
    <scope>NUCLEOTIDE SEQUENCE [LARGE SCALE GENOMIC DNA]</scope>
    <source>
        <strain evidence="15 16">DSM 25241</strain>
    </source>
</reference>
<keyword evidence="5" id="KW-0597">Phosphoprotein</keyword>
<dbReference type="AlphaFoldDB" id="A0A841SPT3"/>
<dbReference type="InterPro" id="IPR050351">
    <property type="entry name" value="BphY/WalK/GraS-like"/>
</dbReference>
<sequence>MIRWNGITAKLLLAFFAVLVISFASTSLFSSWFVRTELNDRNVRFEKDQLEVAAALVRSSYRENWDPGMMRSALRMASGPMNRTLFVLDRQGRILLQTGFQSDQELAEEDKNAALEALGQGSPFLDVPSQAESRSRLSATLINGTEDMDAAYLVIRTTVEPRPLFFFNGTFRSVMITAFVVGFIIVAIVSGRLSSRIRKMSEAARMIAKGRFDIRLQTKPKDELGELADSLNHMSEELASLDKMRREFLANVSHDLRSPLTSISGYAEAMIDGAIPPERSGVYLGLIREQTRRMNRLVNDLLEVARMEAGRMEIHPADYNITEWIRRLLAALDPDFARRNLSFELIGDQEDVWVRADPHRIDQVLSNLLLNAIQFSPNGKSVEVSIKRKGQTAVIGVHDHGVGIAEANLGKVWQRFYKSDKARSAHSGSGLGLSIVQHVLEKHGTHATVASRLGEGTSFWFELPTVEPPSTARSNISREMLSE</sequence>
<proteinExistence type="predicted"/>
<name>A0A841SPT3_9BACL</name>
<dbReference type="GO" id="GO:0007234">
    <property type="term" value="P:osmosensory signaling via phosphorelay pathway"/>
    <property type="evidence" value="ECO:0007669"/>
    <property type="project" value="TreeGrafter"/>
</dbReference>
<evidence type="ECO:0000313" key="16">
    <source>
        <dbReference type="Proteomes" id="UP000535838"/>
    </source>
</evidence>
<comment type="catalytic activity">
    <reaction evidence="1">
        <text>ATP + protein L-histidine = ADP + protein N-phospho-L-histidine.</text>
        <dbReference type="EC" id="2.7.13.3"/>
    </reaction>
</comment>
<dbReference type="CDD" id="cd06225">
    <property type="entry name" value="HAMP"/>
    <property type="match status" value="1"/>
</dbReference>
<keyword evidence="12" id="KW-1133">Transmembrane helix</keyword>
<evidence type="ECO:0000256" key="4">
    <source>
        <dbReference type="ARBA" id="ARBA00022475"/>
    </source>
</evidence>
<dbReference type="EMBL" id="JACJVQ010000005">
    <property type="protein sequence ID" value="MBB6633964.1"/>
    <property type="molecule type" value="Genomic_DNA"/>
</dbReference>
<evidence type="ECO:0000256" key="9">
    <source>
        <dbReference type="ARBA" id="ARBA00022840"/>
    </source>
</evidence>
<evidence type="ECO:0000256" key="12">
    <source>
        <dbReference type="SAM" id="Phobius"/>
    </source>
</evidence>
<dbReference type="InterPro" id="IPR036097">
    <property type="entry name" value="HisK_dim/P_sf"/>
</dbReference>
<dbReference type="SMART" id="SM00387">
    <property type="entry name" value="HATPase_c"/>
    <property type="match status" value="1"/>
</dbReference>
<evidence type="ECO:0000256" key="7">
    <source>
        <dbReference type="ARBA" id="ARBA00022741"/>
    </source>
</evidence>
<comment type="caution">
    <text evidence="15">The sequence shown here is derived from an EMBL/GenBank/DDBJ whole genome shotgun (WGS) entry which is preliminary data.</text>
</comment>
<keyword evidence="10" id="KW-0902">Two-component regulatory system</keyword>
<dbReference type="GO" id="GO:0000156">
    <property type="term" value="F:phosphorelay response regulator activity"/>
    <property type="evidence" value="ECO:0007669"/>
    <property type="project" value="TreeGrafter"/>
</dbReference>
<dbReference type="FunFam" id="3.30.565.10:FF:000006">
    <property type="entry name" value="Sensor histidine kinase WalK"/>
    <property type="match status" value="1"/>
</dbReference>
<gene>
    <name evidence="15" type="ORF">H7B67_07570</name>
</gene>
<dbReference type="SMART" id="SM00388">
    <property type="entry name" value="HisKA"/>
    <property type="match status" value="1"/>
</dbReference>
<dbReference type="Gene3D" id="3.30.565.10">
    <property type="entry name" value="Histidine kinase-like ATPase, C-terminal domain"/>
    <property type="match status" value="1"/>
</dbReference>
<accession>A0A841SPT3</accession>
<dbReference type="GO" id="GO:0000155">
    <property type="term" value="F:phosphorelay sensor kinase activity"/>
    <property type="evidence" value="ECO:0007669"/>
    <property type="project" value="InterPro"/>
</dbReference>
<keyword evidence="4" id="KW-1003">Cell membrane</keyword>
<dbReference type="SUPFAM" id="SSF47384">
    <property type="entry name" value="Homodimeric domain of signal transducing histidine kinase"/>
    <property type="match status" value="1"/>
</dbReference>
<dbReference type="InterPro" id="IPR036890">
    <property type="entry name" value="HATPase_C_sf"/>
</dbReference>
<evidence type="ECO:0000256" key="8">
    <source>
        <dbReference type="ARBA" id="ARBA00022777"/>
    </source>
</evidence>
<dbReference type="FunFam" id="1.10.287.130:FF:000001">
    <property type="entry name" value="Two-component sensor histidine kinase"/>
    <property type="match status" value="1"/>
</dbReference>
<dbReference type="PRINTS" id="PR00344">
    <property type="entry name" value="BCTRLSENSOR"/>
</dbReference>
<feature type="transmembrane region" description="Helical" evidence="12">
    <location>
        <begin position="171"/>
        <end position="191"/>
    </location>
</feature>
<dbReference type="InterPro" id="IPR003661">
    <property type="entry name" value="HisK_dim/P_dom"/>
</dbReference>
<feature type="domain" description="Histidine kinase" evidence="13">
    <location>
        <begin position="251"/>
        <end position="467"/>
    </location>
</feature>
<dbReference type="PANTHER" id="PTHR42878:SF7">
    <property type="entry name" value="SENSOR HISTIDINE KINASE GLRK"/>
    <property type="match status" value="1"/>
</dbReference>
<organism evidence="15 16">
    <name type="scientific">Cohnella thailandensis</name>
    <dbReference type="NCBI Taxonomy" id="557557"/>
    <lineage>
        <taxon>Bacteria</taxon>
        <taxon>Bacillati</taxon>
        <taxon>Bacillota</taxon>
        <taxon>Bacilli</taxon>
        <taxon>Bacillales</taxon>
        <taxon>Paenibacillaceae</taxon>
        <taxon>Cohnella</taxon>
    </lineage>
</organism>
<dbReference type="Pfam" id="PF00672">
    <property type="entry name" value="HAMP"/>
    <property type="match status" value="1"/>
</dbReference>
<evidence type="ECO:0000256" key="5">
    <source>
        <dbReference type="ARBA" id="ARBA00022553"/>
    </source>
</evidence>
<keyword evidence="16" id="KW-1185">Reference proteome</keyword>
<keyword evidence="12" id="KW-0812">Transmembrane</keyword>
<dbReference type="CDD" id="cd00082">
    <property type="entry name" value="HisKA"/>
    <property type="match status" value="1"/>
</dbReference>
<evidence type="ECO:0000256" key="1">
    <source>
        <dbReference type="ARBA" id="ARBA00000085"/>
    </source>
</evidence>
<dbReference type="PANTHER" id="PTHR42878">
    <property type="entry name" value="TWO-COMPONENT HISTIDINE KINASE"/>
    <property type="match status" value="1"/>
</dbReference>
<evidence type="ECO:0000256" key="10">
    <source>
        <dbReference type="ARBA" id="ARBA00023012"/>
    </source>
</evidence>
<keyword evidence="8" id="KW-0418">Kinase</keyword>
<dbReference type="InterPro" id="IPR005467">
    <property type="entry name" value="His_kinase_dom"/>
</dbReference>
<dbReference type="GO" id="GO:0005524">
    <property type="term" value="F:ATP binding"/>
    <property type="evidence" value="ECO:0007669"/>
    <property type="project" value="UniProtKB-KW"/>
</dbReference>
<dbReference type="GO" id="GO:0030295">
    <property type="term" value="F:protein kinase activator activity"/>
    <property type="evidence" value="ECO:0007669"/>
    <property type="project" value="TreeGrafter"/>
</dbReference>
<evidence type="ECO:0000256" key="6">
    <source>
        <dbReference type="ARBA" id="ARBA00022679"/>
    </source>
</evidence>
<dbReference type="EC" id="2.7.13.3" evidence="3"/>
<keyword evidence="7" id="KW-0547">Nucleotide-binding</keyword>
<evidence type="ECO:0000313" key="15">
    <source>
        <dbReference type="EMBL" id="MBB6633964.1"/>
    </source>
</evidence>
<dbReference type="Gene3D" id="1.10.287.130">
    <property type="match status" value="1"/>
</dbReference>